<evidence type="ECO:0000313" key="2">
    <source>
        <dbReference type="Proteomes" id="UP001381693"/>
    </source>
</evidence>
<proteinExistence type="predicted"/>
<evidence type="ECO:0000313" key="1">
    <source>
        <dbReference type="EMBL" id="KAK7019168.1"/>
    </source>
</evidence>
<name>A0AAN8ZT66_HALRR</name>
<protein>
    <submittedName>
        <fullName evidence="1">Uncharacterized protein</fullName>
    </submittedName>
</protein>
<feature type="non-terminal residue" evidence="1">
    <location>
        <position position="1"/>
    </location>
</feature>
<organism evidence="1 2">
    <name type="scientific">Halocaridina rubra</name>
    <name type="common">Hawaiian red shrimp</name>
    <dbReference type="NCBI Taxonomy" id="373956"/>
    <lineage>
        <taxon>Eukaryota</taxon>
        <taxon>Metazoa</taxon>
        <taxon>Ecdysozoa</taxon>
        <taxon>Arthropoda</taxon>
        <taxon>Crustacea</taxon>
        <taxon>Multicrustacea</taxon>
        <taxon>Malacostraca</taxon>
        <taxon>Eumalacostraca</taxon>
        <taxon>Eucarida</taxon>
        <taxon>Decapoda</taxon>
        <taxon>Pleocyemata</taxon>
        <taxon>Caridea</taxon>
        <taxon>Atyoidea</taxon>
        <taxon>Atyidae</taxon>
        <taxon>Halocaridina</taxon>
    </lineage>
</organism>
<reference evidence="1 2" key="1">
    <citation type="submission" date="2023-11" db="EMBL/GenBank/DDBJ databases">
        <title>Halocaridina rubra genome assembly.</title>
        <authorList>
            <person name="Smith C."/>
        </authorList>
    </citation>
    <scope>NUCLEOTIDE SEQUENCE [LARGE SCALE GENOMIC DNA]</scope>
    <source>
        <strain evidence="1">EP-1</strain>
        <tissue evidence="1">Whole</tissue>
    </source>
</reference>
<accession>A0AAN8ZT66</accession>
<dbReference type="EMBL" id="JAXCGZ010023010">
    <property type="protein sequence ID" value="KAK7019168.1"/>
    <property type="molecule type" value="Genomic_DNA"/>
</dbReference>
<dbReference type="AlphaFoldDB" id="A0AAN8ZT66"/>
<sequence length="54" mass="5809">SIITTVIIQVTSSPSFGSCKSGQTSGVDLVKNHPPFLSVQLTNIPFSLDEEEMK</sequence>
<gene>
    <name evidence="1" type="ORF">SK128_015746</name>
</gene>
<comment type="caution">
    <text evidence="1">The sequence shown here is derived from an EMBL/GenBank/DDBJ whole genome shotgun (WGS) entry which is preliminary data.</text>
</comment>
<dbReference type="Proteomes" id="UP001381693">
    <property type="component" value="Unassembled WGS sequence"/>
</dbReference>
<keyword evidence="2" id="KW-1185">Reference proteome</keyword>
<feature type="non-terminal residue" evidence="1">
    <location>
        <position position="54"/>
    </location>
</feature>